<feature type="transmembrane region" description="Helical" evidence="1">
    <location>
        <begin position="137"/>
        <end position="157"/>
    </location>
</feature>
<dbReference type="Proteomes" id="UP000307706">
    <property type="component" value="Unassembled WGS sequence"/>
</dbReference>
<organism evidence="3 5">
    <name type="scientific">Pseudoalteromonas citrea</name>
    <dbReference type="NCBI Taxonomy" id="43655"/>
    <lineage>
        <taxon>Bacteria</taxon>
        <taxon>Pseudomonadati</taxon>
        <taxon>Pseudomonadota</taxon>
        <taxon>Gammaproteobacteria</taxon>
        <taxon>Alteromonadales</taxon>
        <taxon>Pseudoalteromonadaceae</taxon>
        <taxon>Pseudoalteromonas</taxon>
    </lineage>
</organism>
<protein>
    <recommendedName>
        <fullName evidence="6">Metal-dependent hydrolase</fullName>
    </recommendedName>
</protein>
<gene>
    <name evidence="3" type="ORF">CWB96_11540</name>
    <name evidence="2" type="ORF">CWB97_11700</name>
</gene>
<dbReference type="InterPro" id="IPR007404">
    <property type="entry name" value="YdjM-like"/>
</dbReference>
<keyword evidence="1" id="KW-0812">Transmembrane</keyword>
<keyword evidence="1" id="KW-0472">Membrane</keyword>
<dbReference type="Proteomes" id="UP000305730">
    <property type="component" value="Unassembled WGS sequence"/>
</dbReference>
<evidence type="ECO:0000313" key="5">
    <source>
        <dbReference type="Proteomes" id="UP000307706"/>
    </source>
</evidence>
<sequence length="235" mass="26341">MANFSTHFKASIITSAALSTAILAVDLIPLIQVCGLFIIGSLAGLVPDLDSDRSKSLNTLFSIFSLAVSAIFILSFDFNSLLEIWASLLLIYGFINYAIKPIFEHFTVHRGSFHSISAVVLVVLTTLNLAMWLNFSITLAVLSAIYVLVGCLTHLILDECYSVDINNKEIKASFGSALKLFDTRYIAATLFQFTFIGLNIYWMWHSYDEIFNTFLNIKNTLVQMQFLPDLTKYSF</sequence>
<feature type="transmembrane region" description="Helical" evidence="1">
    <location>
        <begin position="12"/>
        <end position="45"/>
    </location>
</feature>
<reference evidence="3" key="3">
    <citation type="submission" date="2019-09" db="EMBL/GenBank/DDBJ databases">
        <title>Co-occurence of chitin degradation, pigmentation and bioactivity in marine Pseudoalteromonas.</title>
        <authorList>
            <person name="Sonnenschein E.C."/>
            <person name="Bech P.K."/>
        </authorList>
    </citation>
    <scope>NUCLEOTIDE SEQUENCE</scope>
    <source>
        <strain evidence="3">S2231</strain>
        <strain evidence="2">S2233</strain>
    </source>
</reference>
<feature type="transmembrane region" description="Helical" evidence="1">
    <location>
        <begin position="57"/>
        <end position="76"/>
    </location>
</feature>
<evidence type="ECO:0000256" key="1">
    <source>
        <dbReference type="SAM" id="Phobius"/>
    </source>
</evidence>
<reference evidence="4 5" key="1">
    <citation type="submission" date="2017-12" db="EMBL/GenBank/DDBJ databases">
        <authorList>
            <person name="Paulsen S."/>
            <person name="Gram L.K."/>
        </authorList>
    </citation>
    <scope>NUCLEOTIDE SEQUENCE [LARGE SCALE GENOMIC DNA]</scope>
    <source>
        <strain evidence="3 5">S2231</strain>
        <strain evidence="2 4">S2233</strain>
    </source>
</reference>
<evidence type="ECO:0000313" key="4">
    <source>
        <dbReference type="Proteomes" id="UP000305730"/>
    </source>
</evidence>
<feature type="transmembrane region" description="Helical" evidence="1">
    <location>
        <begin position="185"/>
        <end position="204"/>
    </location>
</feature>
<dbReference type="AlphaFoldDB" id="A0A5S3XQC8"/>
<feature type="transmembrane region" description="Helical" evidence="1">
    <location>
        <begin position="111"/>
        <end position="131"/>
    </location>
</feature>
<proteinExistence type="predicted"/>
<dbReference type="EMBL" id="PNCL01000052">
    <property type="protein sequence ID" value="TMP58799.1"/>
    <property type="molecule type" value="Genomic_DNA"/>
</dbReference>
<reference evidence="4 5" key="2">
    <citation type="submission" date="2019-06" db="EMBL/GenBank/DDBJ databases">
        <title>Co-occurence of chitin degradation, pigmentation and bioactivity in marine Pseudoalteromonas.</title>
        <authorList>
            <person name="Sonnenschein E.C."/>
            <person name="Bech P.K."/>
        </authorList>
    </citation>
    <scope>NUCLEOTIDE SEQUENCE [LARGE SCALE GENOMIC DNA]</scope>
    <source>
        <strain evidence="5">S2231</strain>
        <strain evidence="4">S2233</strain>
    </source>
</reference>
<name>A0A5S3XQC8_9GAMM</name>
<evidence type="ECO:0000313" key="3">
    <source>
        <dbReference type="EMBL" id="TMP58799.1"/>
    </source>
</evidence>
<evidence type="ECO:0000313" key="2">
    <source>
        <dbReference type="EMBL" id="TMP42382.1"/>
    </source>
</evidence>
<dbReference type="EMBL" id="PNCK01000039">
    <property type="protein sequence ID" value="TMP42382.1"/>
    <property type="molecule type" value="Genomic_DNA"/>
</dbReference>
<dbReference type="RefSeq" id="WP_138597160.1">
    <property type="nucleotide sequence ID" value="NZ_PNCK01000039.1"/>
</dbReference>
<keyword evidence="4" id="KW-1185">Reference proteome</keyword>
<dbReference type="Pfam" id="PF04307">
    <property type="entry name" value="YdjM"/>
    <property type="match status" value="1"/>
</dbReference>
<accession>A0A5S3XQC8</accession>
<dbReference type="OrthoDB" id="5295350at2"/>
<keyword evidence="1" id="KW-1133">Transmembrane helix</keyword>
<feature type="transmembrane region" description="Helical" evidence="1">
    <location>
        <begin position="82"/>
        <end position="99"/>
    </location>
</feature>
<comment type="caution">
    <text evidence="3">The sequence shown here is derived from an EMBL/GenBank/DDBJ whole genome shotgun (WGS) entry which is preliminary data.</text>
</comment>
<evidence type="ECO:0008006" key="6">
    <source>
        <dbReference type="Google" id="ProtNLM"/>
    </source>
</evidence>